<keyword evidence="2" id="KW-1133">Transmembrane helix</keyword>
<evidence type="ECO:0000256" key="2">
    <source>
        <dbReference type="SAM" id="Phobius"/>
    </source>
</evidence>
<proteinExistence type="predicted"/>
<accession>A0A9W9ABR4</accession>
<name>A0A9W9ABR4_9AGAR</name>
<reference evidence="3" key="1">
    <citation type="submission" date="2022-08" db="EMBL/GenBank/DDBJ databases">
        <title>A Global Phylogenomic Analysis of the Shiitake Genus Lentinula.</title>
        <authorList>
            <consortium name="DOE Joint Genome Institute"/>
            <person name="Sierra-Patev S."/>
            <person name="Min B."/>
            <person name="Naranjo-Ortiz M."/>
            <person name="Looney B."/>
            <person name="Konkel Z."/>
            <person name="Slot J.C."/>
            <person name="Sakamoto Y."/>
            <person name="Steenwyk J.L."/>
            <person name="Rokas A."/>
            <person name="Carro J."/>
            <person name="Camarero S."/>
            <person name="Ferreira P."/>
            <person name="Molpeceres G."/>
            <person name="Ruiz-Duenas F.J."/>
            <person name="Serrano A."/>
            <person name="Henrissat B."/>
            <person name="Drula E."/>
            <person name="Hughes K.W."/>
            <person name="Mata J.L."/>
            <person name="Ishikawa N.K."/>
            <person name="Vargas-Isla R."/>
            <person name="Ushijima S."/>
            <person name="Smith C.A."/>
            <person name="Ahrendt S."/>
            <person name="Andreopoulos W."/>
            <person name="He G."/>
            <person name="Labutti K."/>
            <person name="Lipzen A."/>
            <person name="Ng V."/>
            <person name="Riley R."/>
            <person name="Sandor L."/>
            <person name="Barry K."/>
            <person name="Martinez A.T."/>
            <person name="Xiao Y."/>
            <person name="Gibbons J.G."/>
            <person name="Terashima K."/>
            <person name="Grigoriev I.V."/>
            <person name="Hibbett D.S."/>
        </authorList>
    </citation>
    <scope>NUCLEOTIDE SEQUENCE</scope>
    <source>
        <strain evidence="3">JLM2183</strain>
    </source>
</reference>
<evidence type="ECO:0000313" key="4">
    <source>
        <dbReference type="Proteomes" id="UP001150266"/>
    </source>
</evidence>
<keyword evidence="4" id="KW-1185">Reference proteome</keyword>
<dbReference type="EMBL" id="JAOTPV010000008">
    <property type="protein sequence ID" value="KAJ4479066.1"/>
    <property type="molecule type" value="Genomic_DNA"/>
</dbReference>
<dbReference type="AlphaFoldDB" id="A0A9W9ABR4"/>
<feature type="compositionally biased region" description="Basic and acidic residues" evidence="1">
    <location>
        <begin position="18"/>
        <end position="38"/>
    </location>
</feature>
<comment type="caution">
    <text evidence="3">The sequence shown here is derived from an EMBL/GenBank/DDBJ whole genome shotgun (WGS) entry which is preliminary data.</text>
</comment>
<sequence length="271" mass="28982">MEGHRKGDCDGPNTGYESDSRVRSDSRDSSDGEKKDTTCIKNPSESLSRVTRASSRAARRGSQVEETAPAISEHQPLTIEPSTGTPPKQKTNSKSGTKKRLAASRDGRETFDPDVLTSQVDNSSSIDQEQKPIVTASNTKHSKAETLLSSVVSAAKDEELDNLPSPKALIYASSDFLELGDAGAAIRNEMLKNAEGKDYHAGVFYTPTVIPDSKSYALADSQSVLRSRAPGAFIVGGELEIVEGPKMVTIPQLVLGSCVAVVLLIYVLSEL</sequence>
<gene>
    <name evidence="3" type="ORF">J3R30DRAFT_3702107</name>
</gene>
<evidence type="ECO:0000313" key="3">
    <source>
        <dbReference type="EMBL" id="KAJ4479066.1"/>
    </source>
</evidence>
<feature type="compositionally biased region" description="Low complexity" evidence="1">
    <location>
        <begin position="46"/>
        <end position="56"/>
    </location>
</feature>
<feature type="compositionally biased region" description="Polar residues" evidence="1">
    <location>
        <begin position="80"/>
        <end position="95"/>
    </location>
</feature>
<evidence type="ECO:0000256" key="1">
    <source>
        <dbReference type="SAM" id="MobiDB-lite"/>
    </source>
</evidence>
<protein>
    <submittedName>
        <fullName evidence="3">Uncharacterized protein</fullName>
    </submittedName>
</protein>
<feature type="region of interest" description="Disordered" evidence="1">
    <location>
        <begin position="1"/>
        <end position="140"/>
    </location>
</feature>
<organism evidence="3 4">
    <name type="scientific">Lentinula aciculospora</name>
    <dbReference type="NCBI Taxonomy" id="153920"/>
    <lineage>
        <taxon>Eukaryota</taxon>
        <taxon>Fungi</taxon>
        <taxon>Dikarya</taxon>
        <taxon>Basidiomycota</taxon>
        <taxon>Agaricomycotina</taxon>
        <taxon>Agaricomycetes</taxon>
        <taxon>Agaricomycetidae</taxon>
        <taxon>Agaricales</taxon>
        <taxon>Marasmiineae</taxon>
        <taxon>Omphalotaceae</taxon>
        <taxon>Lentinula</taxon>
    </lineage>
</organism>
<dbReference type="OrthoDB" id="3252109at2759"/>
<feature type="compositionally biased region" description="Polar residues" evidence="1">
    <location>
        <begin position="116"/>
        <end position="127"/>
    </location>
</feature>
<keyword evidence="2" id="KW-0812">Transmembrane</keyword>
<dbReference type="Proteomes" id="UP001150266">
    <property type="component" value="Unassembled WGS sequence"/>
</dbReference>
<keyword evidence="2" id="KW-0472">Membrane</keyword>
<feature type="transmembrane region" description="Helical" evidence="2">
    <location>
        <begin position="250"/>
        <end position="268"/>
    </location>
</feature>